<gene>
    <name evidence="1" type="ORF">PVL29_006547</name>
</gene>
<accession>A0AA39DZ12</accession>
<organism evidence="1 2">
    <name type="scientific">Vitis rotundifolia</name>
    <name type="common">Muscadine grape</name>
    <dbReference type="NCBI Taxonomy" id="103349"/>
    <lineage>
        <taxon>Eukaryota</taxon>
        <taxon>Viridiplantae</taxon>
        <taxon>Streptophyta</taxon>
        <taxon>Embryophyta</taxon>
        <taxon>Tracheophyta</taxon>
        <taxon>Spermatophyta</taxon>
        <taxon>Magnoliopsida</taxon>
        <taxon>eudicotyledons</taxon>
        <taxon>Gunneridae</taxon>
        <taxon>Pentapetalae</taxon>
        <taxon>rosids</taxon>
        <taxon>Vitales</taxon>
        <taxon>Vitaceae</taxon>
        <taxon>Viteae</taxon>
        <taxon>Vitis</taxon>
    </lineage>
</organism>
<reference evidence="1 2" key="1">
    <citation type="journal article" date="2023" name="BMC Biotechnol.">
        <title>Vitis rotundifolia cv Carlos genome sequencing.</title>
        <authorList>
            <person name="Huff M."/>
            <person name="Hulse-Kemp A."/>
            <person name="Scheffler B."/>
            <person name="Youngblood R."/>
            <person name="Simpson S."/>
            <person name="Babiker E."/>
            <person name="Staton M."/>
        </authorList>
    </citation>
    <scope>NUCLEOTIDE SEQUENCE [LARGE SCALE GENOMIC DNA]</scope>
    <source>
        <tissue evidence="1">Leaf</tissue>
    </source>
</reference>
<evidence type="ECO:0000313" key="1">
    <source>
        <dbReference type="EMBL" id="KAJ9701244.1"/>
    </source>
</evidence>
<name>A0AA39DZ12_VITRO</name>
<dbReference type="EMBL" id="JARBHA010000005">
    <property type="protein sequence ID" value="KAJ9701244.1"/>
    <property type="molecule type" value="Genomic_DNA"/>
</dbReference>
<dbReference type="AlphaFoldDB" id="A0AA39DZ12"/>
<sequence>MLPIEKGFSSRLEVTAVVGVEGVSLDKKSGLSAGLAFFKEDGSITIDLDKGLHCLSRNPGLKLKVISSSSSSSQIIGGTNWFTHAFTLSLENEVDEVDDEDR</sequence>
<comment type="caution">
    <text evidence="1">The sequence shown here is derived from an EMBL/GenBank/DDBJ whole genome shotgun (WGS) entry which is preliminary data.</text>
</comment>
<evidence type="ECO:0000313" key="2">
    <source>
        <dbReference type="Proteomes" id="UP001168098"/>
    </source>
</evidence>
<proteinExistence type="predicted"/>
<dbReference type="Proteomes" id="UP001168098">
    <property type="component" value="Unassembled WGS sequence"/>
</dbReference>
<keyword evidence="2" id="KW-1185">Reference proteome</keyword>
<protein>
    <submittedName>
        <fullName evidence="1">Uncharacterized protein</fullName>
    </submittedName>
</protein>